<evidence type="ECO:0000313" key="3">
    <source>
        <dbReference type="Ensembl" id="ENSATEP00000041448.1"/>
    </source>
</evidence>
<proteinExistence type="predicted"/>
<evidence type="ECO:0000313" key="4">
    <source>
        <dbReference type="Proteomes" id="UP000265040"/>
    </source>
</evidence>
<dbReference type="Proteomes" id="UP000265040">
    <property type="component" value="Chromosome 5"/>
</dbReference>
<dbReference type="PANTHER" id="PTHR33963">
    <property type="entry name" value="MKRN2 OPPOSITE STRAND PROTEIN"/>
    <property type="match status" value="1"/>
</dbReference>
<dbReference type="AlphaFoldDB" id="A0A7N6A4W1"/>
<sequence length="267" mass="30053">MICVFSKLHLLAYRSDVTKTPPPPVTRSTSCCTPVHLSRVLMELRDLLRFRHCSRTIYTLVYPAGPAWLRCPVCGQVVRLSLTEAPVRIRTPITDGHRAACSFLITSQHGAAGFSELNRSELHVGISNSEGSVFSYTESGIQCQLVGWEQSIIIPLVAPGNDSLCFRTVWDKHLRKFSHLNTWTADRFQEEREFGSCCYGFALSFINHVMRSEGSEPISRECFTSQYVLPRMEVASRYLSVHQHICLHGYYSTSESQGPGTTQSLVF</sequence>
<dbReference type="Pfam" id="PF22795">
    <property type="entry name" value="DUF4796_N"/>
    <property type="match status" value="1"/>
</dbReference>
<name>A0A7N6A4W1_ANATE</name>
<evidence type="ECO:0000259" key="1">
    <source>
        <dbReference type="Pfam" id="PF16044"/>
    </source>
</evidence>
<dbReference type="InParanoid" id="A0A7N6A4W1"/>
<feature type="domain" description="MKRN2 opposite strand protein-like C-terminal" evidence="1">
    <location>
        <begin position="86"/>
        <end position="245"/>
    </location>
</feature>
<dbReference type="InterPro" id="IPR053921">
    <property type="entry name" value="MKRN2OS-like_C"/>
</dbReference>
<keyword evidence="4" id="KW-1185">Reference proteome</keyword>
<dbReference type="FunCoup" id="A0A7N6A4W1">
    <property type="interactions" value="15"/>
</dbReference>
<protein>
    <recommendedName>
        <fullName evidence="5">MKRN2 opposite strand, tandem duplicate 2</fullName>
    </recommendedName>
</protein>
<dbReference type="Pfam" id="PF16044">
    <property type="entry name" value="DUF4796_C"/>
    <property type="match status" value="1"/>
</dbReference>
<dbReference type="PANTHER" id="PTHR33963:SF2">
    <property type="entry name" value="MKRN2 OPPOSITE STRAND PROTEIN"/>
    <property type="match status" value="1"/>
</dbReference>
<dbReference type="OrthoDB" id="10065749at2759"/>
<reference evidence="3" key="1">
    <citation type="submission" date="2021-04" db="EMBL/GenBank/DDBJ databases">
        <authorList>
            <consortium name="Wellcome Sanger Institute Data Sharing"/>
        </authorList>
    </citation>
    <scope>NUCLEOTIDE SEQUENCE [LARGE SCALE GENOMIC DNA]</scope>
</reference>
<reference evidence="3" key="3">
    <citation type="submission" date="2025-09" db="UniProtKB">
        <authorList>
            <consortium name="Ensembl"/>
        </authorList>
    </citation>
    <scope>IDENTIFICATION</scope>
</reference>
<evidence type="ECO:0000259" key="2">
    <source>
        <dbReference type="Pfam" id="PF22795"/>
    </source>
</evidence>
<dbReference type="GeneTree" id="ENSGT00390000003839"/>
<reference evidence="3" key="2">
    <citation type="submission" date="2025-08" db="UniProtKB">
        <authorList>
            <consortium name="Ensembl"/>
        </authorList>
    </citation>
    <scope>IDENTIFICATION</scope>
</reference>
<feature type="domain" description="MKRN2 opposite strand protein-like N-terminal" evidence="2">
    <location>
        <begin position="46"/>
        <end position="77"/>
    </location>
</feature>
<dbReference type="InterPro" id="IPR053922">
    <property type="entry name" value="MKRN2OS-like_N"/>
</dbReference>
<dbReference type="InterPro" id="IPR032016">
    <property type="entry name" value="MKRN2OS-like"/>
</dbReference>
<accession>A0A7N6A4W1</accession>
<evidence type="ECO:0008006" key="5">
    <source>
        <dbReference type="Google" id="ProtNLM"/>
    </source>
</evidence>
<dbReference type="Ensembl" id="ENSATET00000058380.2">
    <property type="protein sequence ID" value="ENSATEP00000041448.1"/>
    <property type="gene ID" value="ENSATEG00000029135.2"/>
</dbReference>
<organism evidence="3 4">
    <name type="scientific">Anabas testudineus</name>
    <name type="common">Climbing perch</name>
    <name type="synonym">Anthias testudineus</name>
    <dbReference type="NCBI Taxonomy" id="64144"/>
    <lineage>
        <taxon>Eukaryota</taxon>
        <taxon>Metazoa</taxon>
        <taxon>Chordata</taxon>
        <taxon>Craniata</taxon>
        <taxon>Vertebrata</taxon>
        <taxon>Euteleostomi</taxon>
        <taxon>Actinopterygii</taxon>
        <taxon>Neopterygii</taxon>
        <taxon>Teleostei</taxon>
        <taxon>Neoteleostei</taxon>
        <taxon>Acanthomorphata</taxon>
        <taxon>Anabantaria</taxon>
        <taxon>Anabantiformes</taxon>
        <taxon>Anabantoidei</taxon>
        <taxon>Anabantidae</taxon>
        <taxon>Anabas</taxon>
    </lineage>
</organism>